<accession>A0ABT8GGP7</accession>
<evidence type="ECO:0000259" key="1">
    <source>
        <dbReference type="Pfam" id="PF00248"/>
    </source>
</evidence>
<dbReference type="SUPFAM" id="SSF51430">
    <property type="entry name" value="NAD(P)-linked oxidoreductase"/>
    <property type="match status" value="1"/>
</dbReference>
<evidence type="ECO:0000313" key="2">
    <source>
        <dbReference type="EMBL" id="MDN4480611.1"/>
    </source>
</evidence>
<dbReference type="Proteomes" id="UP001172708">
    <property type="component" value="Unassembled WGS sequence"/>
</dbReference>
<dbReference type="InterPro" id="IPR023210">
    <property type="entry name" value="NADP_OxRdtase_dom"/>
</dbReference>
<dbReference type="PANTHER" id="PTHR43364:SF6">
    <property type="entry name" value="OXIDOREDUCTASE-RELATED"/>
    <property type="match status" value="1"/>
</dbReference>
<dbReference type="PANTHER" id="PTHR43364">
    <property type="entry name" value="NADH-SPECIFIC METHYLGLYOXAL REDUCTASE-RELATED"/>
    <property type="match status" value="1"/>
</dbReference>
<dbReference type="InterPro" id="IPR036812">
    <property type="entry name" value="NAD(P)_OxRdtase_dom_sf"/>
</dbReference>
<reference evidence="2" key="1">
    <citation type="submission" date="2023-06" db="EMBL/GenBank/DDBJ databases">
        <title>Egi l300058.</title>
        <authorList>
            <person name="Gao L."/>
            <person name="Fang B.-Z."/>
            <person name="Li W.-J."/>
        </authorList>
    </citation>
    <scope>NUCLEOTIDE SEQUENCE</scope>
    <source>
        <strain evidence="2">EGI L300058</strain>
    </source>
</reference>
<gene>
    <name evidence="2" type="ORF">QQX02_06710</name>
</gene>
<dbReference type="Pfam" id="PF00248">
    <property type="entry name" value="Aldo_ket_red"/>
    <property type="match status" value="1"/>
</dbReference>
<organism evidence="2 3">
    <name type="scientific">Demequina muriae</name>
    <dbReference type="NCBI Taxonomy" id="3051664"/>
    <lineage>
        <taxon>Bacteria</taxon>
        <taxon>Bacillati</taxon>
        <taxon>Actinomycetota</taxon>
        <taxon>Actinomycetes</taxon>
        <taxon>Micrococcales</taxon>
        <taxon>Demequinaceae</taxon>
        <taxon>Demequina</taxon>
    </lineage>
</organism>
<protein>
    <submittedName>
        <fullName evidence="2">Aldo/keto reductase</fullName>
    </submittedName>
</protein>
<evidence type="ECO:0000313" key="3">
    <source>
        <dbReference type="Proteomes" id="UP001172708"/>
    </source>
</evidence>
<dbReference type="InterPro" id="IPR050523">
    <property type="entry name" value="AKR_Detox_Biosynth"/>
</dbReference>
<proteinExistence type="predicted"/>
<keyword evidence="3" id="KW-1185">Reference proteome</keyword>
<name>A0ABT8GGP7_9MICO</name>
<dbReference type="RefSeq" id="WP_301142045.1">
    <property type="nucleotide sequence ID" value="NZ_JAUHQA010000001.1"/>
</dbReference>
<dbReference type="EMBL" id="JAUHQA010000001">
    <property type="protein sequence ID" value="MDN4480611.1"/>
    <property type="molecule type" value="Genomic_DNA"/>
</dbReference>
<sequence length="356" mass="38679">MTAALTTTRTGRPLATTGRTLVPIALGAMLMGTRTPEDESRRILDHYLGEVQPRFTSPDGSPVLAMIDTADCYCWWEAPGDEGGHSESVLGRWMADAGVRDRVHLATKGTARVEGYADAWKDGEVDWAYASSHFVGASAAVLEQSLEASLERLGTASIDLYYIHVDDRSTPLEETLSTLAGFVADGRIGAYGWSNVRTWRMAIIRALCDAHGWPQPVALQQQHSYLRPRAGLRHGSIVSDEQLDYLEAHADLQLVAYSPVLKGVYSDRSRRADDFWAMGNYAGPDTEARYAALDEVAAATGATGNQVALAWMLAQASPRVLPLIGPRTWGQYLECIEALDVELTAEQVARLDGAGA</sequence>
<feature type="domain" description="NADP-dependent oxidoreductase" evidence="1">
    <location>
        <begin position="23"/>
        <end position="354"/>
    </location>
</feature>
<dbReference type="Gene3D" id="3.20.20.100">
    <property type="entry name" value="NADP-dependent oxidoreductase domain"/>
    <property type="match status" value="1"/>
</dbReference>
<comment type="caution">
    <text evidence="2">The sequence shown here is derived from an EMBL/GenBank/DDBJ whole genome shotgun (WGS) entry which is preliminary data.</text>
</comment>